<evidence type="ECO:0000313" key="2">
    <source>
        <dbReference type="Proteomes" id="UP000192743"/>
    </source>
</evidence>
<dbReference type="EMBL" id="CP015250">
    <property type="protein sequence ID" value="AOM11808.1"/>
    <property type="molecule type" value="Genomic_DNA"/>
</dbReference>
<accession>A0A9W3X9Q8</accession>
<evidence type="ECO:0000313" key="1">
    <source>
        <dbReference type="EMBL" id="AOM11808.1"/>
    </source>
</evidence>
<name>A0A9W3X9Q8_BACTU</name>
<dbReference type="Proteomes" id="UP000192743">
    <property type="component" value="Chromosome"/>
</dbReference>
<proteinExistence type="predicted"/>
<organism evidence="1 2">
    <name type="scientific">Bacillus thuringiensis Bt18247</name>
    <dbReference type="NCBI Taxonomy" id="1423143"/>
    <lineage>
        <taxon>Bacteria</taxon>
        <taxon>Bacillati</taxon>
        <taxon>Bacillota</taxon>
        <taxon>Bacilli</taxon>
        <taxon>Bacillales</taxon>
        <taxon>Bacillaceae</taxon>
        <taxon>Bacillus</taxon>
        <taxon>Bacillus cereus group</taxon>
    </lineage>
</organism>
<reference evidence="1 2" key="1">
    <citation type="submission" date="2016-02" db="EMBL/GenBank/DDBJ databases">
        <title>Comparative analysis of three nematocidal Bacillus thuringiensis strains.</title>
        <authorList>
            <person name="Hollensteiner J."/>
            <person name="Kloesener M."/>
            <person name="Bunk B."/>
            <person name="Sproeer C."/>
            <person name="Rosenstiel P."/>
            <person name="Schulte-Iserlohe R."/>
            <person name="Schulenburg H."/>
            <person name="Liesegang H."/>
        </authorList>
    </citation>
    <scope>NUCLEOTIDE SEQUENCE [LARGE SCALE GENOMIC DNA]</scope>
    <source>
        <strain evidence="1 2">Bt18247</strain>
    </source>
</reference>
<dbReference type="AlphaFoldDB" id="A0A9W3X9Q8"/>
<gene>
    <name evidence="1" type="ORF">BTI247_34250</name>
</gene>
<sequence>MSNSVSDDLQLFAQEIKSLLSPNTLQNLARDVGFGVLPHRHQPKILNYPQNENFILS</sequence>
<protein>
    <submittedName>
        <fullName evidence="1">Uncharacterized protein</fullName>
    </submittedName>
</protein>